<dbReference type="Proteomes" id="UP001379235">
    <property type="component" value="Unassembled WGS sequence"/>
</dbReference>
<comment type="caution">
    <text evidence="2">The sequence shown here is derived from an EMBL/GenBank/DDBJ whole genome shotgun (WGS) entry which is preliminary data.</text>
</comment>
<feature type="transmembrane region" description="Helical" evidence="1">
    <location>
        <begin position="12"/>
        <end position="30"/>
    </location>
</feature>
<accession>A0ABU8SBH8</accession>
<gene>
    <name evidence="2" type="ORF">WG900_15090</name>
</gene>
<keyword evidence="1" id="KW-0812">Transmembrane</keyword>
<evidence type="ECO:0000313" key="2">
    <source>
        <dbReference type="EMBL" id="MEJ6011245.1"/>
    </source>
</evidence>
<organism evidence="2 3">
    <name type="scientific">Novosphingobium aquae</name>
    <dbReference type="NCBI Taxonomy" id="3133435"/>
    <lineage>
        <taxon>Bacteria</taxon>
        <taxon>Pseudomonadati</taxon>
        <taxon>Pseudomonadota</taxon>
        <taxon>Alphaproteobacteria</taxon>
        <taxon>Sphingomonadales</taxon>
        <taxon>Sphingomonadaceae</taxon>
        <taxon>Novosphingobium</taxon>
    </lineage>
</organism>
<reference evidence="2 3" key="1">
    <citation type="submission" date="2024-03" db="EMBL/GenBank/DDBJ databases">
        <authorList>
            <person name="Jo J.-H."/>
        </authorList>
    </citation>
    <scope>NUCLEOTIDE SEQUENCE [LARGE SCALE GENOMIC DNA]</scope>
    <source>
        <strain evidence="2 3">AS3R-12</strain>
    </source>
</reference>
<name>A0ABU8SBH8_9SPHN</name>
<feature type="transmembrane region" description="Helical" evidence="1">
    <location>
        <begin position="42"/>
        <end position="59"/>
    </location>
</feature>
<dbReference type="RefSeq" id="WP_339968272.1">
    <property type="nucleotide sequence ID" value="NZ_JBBHJY010000008.1"/>
</dbReference>
<keyword evidence="3" id="KW-1185">Reference proteome</keyword>
<feature type="transmembrane region" description="Helical" evidence="1">
    <location>
        <begin position="192"/>
        <end position="213"/>
    </location>
</feature>
<dbReference type="Pfam" id="PF07077">
    <property type="entry name" value="DUF1345"/>
    <property type="match status" value="1"/>
</dbReference>
<protein>
    <submittedName>
        <fullName evidence="2">DUF1345 domain-containing protein</fullName>
    </submittedName>
</protein>
<evidence type="ECO:0000313" key="3">
    <source>
        <dbReference type="Proteomes" id="UP001379235"/>
    </source>
</evidence>
<proteinExistence type="predicted"/>
<evidence type="ECO:0000256" key="1">
    <source>
        <dbReference type="SAM" id="Phobius"/>
    </source>
</evidence>
<sequence length="214" mass="23185">MRTLGNRIAPPRFIGFLVLLVLSGLGWHWLAPDPTWQDSVVMGFDLAALLFLLSLIPLLKSSSAAVMRRHAEENDANRVMVLVLSTLVGLAVMAAITGELGPAKNGEPWAMTKLVGTLALIWLFANSVYALHYAHAFYLSDKDTGKDAAGIDFPGTKTPGYWDFAYFAFTLGMTFQTSDVAARAPGVRRIMLVHSLAAFVFNIGVIAFVINALG</sequence>
<keyword evidence="1" id="KW-0472">Membrane</keyword>
<dbReference type="EMBL" id="JBBHJY010000008">
    <property type="protein sequence ID" value="MEJ6011245.1"/>
    <property type="molecule type" value="Genomic_DNA"/>
</dbReference>
<keyword evidence="1" id="KW-1133">Transmembrane helix</keyword>
<feature type="transmembrane region" description="Helical" evidence="1">
    <location>
        <begin position="79"/>
        <end position="98"/>
    </location>
</feature>
<dbReference type="InterPro" id="IPR009781">
    <property type="entry name" value="DUF1345"/>
</dbReference>
<feature type="transmembrane region" description="Helical" evidence="1">
    <location>
        <begin position="110"/>
        <end position="131"/>
    </location>
</feature>